<feature type="compositionally biased region" description="Low complexity" evidence="5">
    <location>
        <begin position="172"/>
        <end position="184"/>
    </location>
</feature>
<feature type="compositionally biased region" description="Basic and acidic residues" evidence="5">
    <location>
        <begin position="2604"/>
        <end position="2621"/>
    </location>
</feature>
<dbReference type="PANTHER" id="PTHR21553:SF36">
    <property type="entry name" value="ALMS1 CENTROSOME AND BASAL BODY-ASSOCIATED PROTEIN-RELATED"/>
    <property type="match status" value="1"/>
</dbReference>
<protein>
    <submittedName>
        <fullName evidence="8">Mucin-12-like</fullName>
    </submittedName>
</protein>
<reference evidence="8" key="1">
    <citation type="submission" date="2025-08" db="UniProtKB">
        <authorList>
            <consortium name="RefSeq"/>
        </authorList>
    </citation>
    <scope>IDENTIFICATION</scope>
    <source>
        <tissue evidence="8">Testes</tissue>
    </source>
</reference>
<evidence type="ECO:0000313" key="8">
    <source>
        <dbReference type="RefSeq" id="XP_006817902.1"/>
    </source>
</evidence>
<dbReference type="RefSeq" id="XP_006817902.1">
    <property type="nucleotide sequence ID" value="XM_006817839.1"/>
</dbReference>
<keyword evidence="4" id="KW-0175">Coiled coil</keyword>
<evidence type="ECO:0000256" key="4">
    <source>
        <dbReference type="SAM" id="Coils"/>
    </source>
</evidence>
<feature type="compositionally biased region" description="Basic and acidic residues" evidence="5">
    <location>
        <begin position="911"/>
        <end position="920"/>
    </location>
</feature>
<comment type="subcellular location">
    <subcellularLocation>
        <location evidence="1">Cytoplasm</location>
        <location evidence="1">Cytoskeleton</location>
        <location evidence="1">Microtubule organizing center</location>
        <location evidence="1">Centrosome</location>
    </subcellularLocation>
</comment>
<feature type="compositionally biased region" description="Polar residues" evidence="5">
    <location>
        <begin position="48"/>
        <end position="58"/>
    </location>
</feature>
<feature type="compositionally biased region" description="Polar residues" evidence="5">
    <location>
        <begin position="1277"/>
        <end position="1308"/>
    </location>
</feature>
<evidence type="ECO:0000256" key="1">
    <source>
        <dbReference type="ARBA" id="ARBA00004300"/>
    </source>
</evidence>
<feature type="domain" description="ALMS motif" evidence="6">
    <location>
        <begin position="2679"/>
        <end position="2802"/>
    </location>
</feature>
<gene>
    <name evidence="8" type="primary">LOC102803452</name>
</gene>
<name>A0ABM0MD11_SACKO</name>
<feature type="region of interest" description="Disordered" evidence="5">
    <location>
        <begin position="1412"/>
        <end position="1439"/>
    </location>
</feature>
<feature type="region of interest" description="Disordered" evidence="5">
    <location>
        <begin position="2423"/>
        <end position="2457"/>
    </location>
</feature>
<feature type="region of interest" description="Disordered" evidence="5">
    <location>
        <begin position="1827"/>
        <end position="1994"/>
    </location>
</feature>
<feature type="region of interest" description="Disordered" evidence="5">
    <location>
        <begin position="1269"/>
        <end position="1308"/>
    </location>
</feature>
<evidence type="ECO:0000259" key="6">
    <source>
        <dbReference type="Pfam" id="PF15309"/>
    </source>
</evidence>
<feature type="compositionally biased region" description="Low complexity" evidence="5">
    <location>
        <begin position="2190"/>
        <end position="2199"/>
    </location>
</feature>
<feature type="compositionally biased region" description="Polar residues" evidence="5">
    <location>
        <begin position="1967"/>
        <end position="1982"/>
    </location>
</feature>
<feature type="region of interest" description="Disordered" evidence="5">
    <location>
        <begin position="1457"/>
        <end position="1488"/>
    </location>
</feature>
<feature type="compositionally biased region" description="Low complexity" evidence="5">
    <location>
        <begin position="743"/>
        <end position="755"/>
    </location>
</feature>
<feature type="compositionally biased region" description="Polar residues" evidence="5">
    <location>
        <begin position="1026"/>
        <end position="1035"/>
    </location>
</feature>
<feature type="region of interest" description="Disordered" evidence="5">
    <location>
        <begin position="832"/>
        <end position="920"/>
    </location>
</feature>
<feature type="compositionally biased region" description="Basic and acidic residues" evidence="5">
    <location>
        <begin position="1879"/>
        <end position="1888"/>
    </location>
</feature>
<feature type="compositionally biased region" description="Basic and acidic residues" evidence="5">
    <location>
        <begin position="2753"/>
        <end position="2780"/>
    </location>
</feature>
<dbReference type="InterPro" id="IPR029299">
    <property type="entry name" value="ALMS_motif"/>
</dbReference>
<feature type="compositionally biased region" description="Acidic residues" evidence="5">
    <location>
        <begin position="895"/>
        <end position="904"/>
    </location>
</feature>
<keyword evidence="7" id="KW-1185">Reference proteome</keyword>
<feature type="compositionally biased region" description="Polar residues" evidence="5">
    <location>
        <begin position="1542"/>
        <end position="1572"/>
    </location>
</feature>
<feature type="compositionally biased region" description="Basic and acidic residues" evidence="5">
    <location>
        <begin position="2657"/>
        <end position="2682"/>
    </location>
</feature>
<feature type="compositionally biased region" description="Polar residues" evidence="5">
    <location>
        <begin position="1920"/>
        <end position="1938"/>
    </location>
</feature>
<feature type="compositionally biased region" description="Basic and acidic residues" evidence="5">
    <location>
        <begin position="1088"/>
        <end position="1103"/>
    </location>
</feature>
<feature type="compositionally biased region" description="Polar residues" evidence="5">
    <location>
        <begin position="1855"/>
        <end position="1865"/>
    </location>
</feature>
<feature type="compositionally biased region" description="Polar residues" evidence="5">
    <location>
        <begin position="1832"/>
        <end position="1845"/>
    </location>
</feature>
<feature type="compositionally biased region" description="Polar residues" evidence="5">
    <location>
        <begin position="856"/>
        <end position="870"/>
    </location>
</feature>
<feature type="compositionally biased region" description="Basic and acidic residues" evidence="5">
    <location>
        <begin position="1377"/>
        <end position="1393"/>
    </location>
</feature>
<feature type="region of interest" description="Disordered" evidence="5">
    <location>
        <begin position="35"/>
        <end position="77"/>
    </location>
</feature>
<feature type="region of interest" description="Disordered" evidence="5">
    <location>
        <begin position="2734"/>
        <end position="2788"/>
    </location>
</feature>
<feature type="compositionally biased region" description="Basic and acidic residues" evidence="5">
    <location>
        <begin position="1939"/>
        <end position="1950"/>
    </location>
</feature>
<feature type="region of interest" description="Disordered" evidence="5">
    <location>
        <begin position="2187"/>
        <end position="2211"/>
    </location>
</feature>
<evidence type="ECO:0000313" key="7">
    <source>
        <dbReference type="Proteomes" id="UP000694865"/>
    </source>
</evidence>
<organism evidence="7 8">
    <name type="scientific">Saccoglossus kowalevskii</name>
    <name type="common">Acorn worm</name>
    <dbReference type="NCBI Taxonomy" id="10224"/>
    <lineage>
        <taxon>Eukaryota</taxon>
        <taxon>Metazoa</taxon>
        <taxon>Hemichordata</taxon>
        <taxon>Enteropneusta</taxon>
        <taxon>Harrimaniidae</taxon>
        <taxon>Saccoglossus</taxon>
    </lineage>
</organism>
<sequence length="2813" mass="313515">MASDDWYILEEEVTLETVDVDISSWHFVCNKDLMESPIDKPSEPKPSNELSEFSTLDEFSSLEEGPLSPPEKKMNVSEHEMNIAIPVSTDAVGVLEEDTPRFSEPDTEDDSFVIPQVQFSDSRDSEHPVMRSLMIDSGQGSLVAGLSQEEFPDMSSEDDHFLSSSDVSIPMGTGTSDEQTTTDTESGDRTMQTVVDIKSQPAVSEAIAEISSDFVSGTFNVSLAQHPIDDASTPRSLEEESSPDCSPRMQQQMHDGHVISISGRKVSEESALSEHLLEDDVPSPQPLEVVEELSQYPIEKTANDQSEANAFAKTDNVRSEEMFPLQQEQTITVDEDMVMKSEDIKDNIVVPDDETINFPQNKSTVSMISESMAMYGKKPMHSSTPFTAHSFDPIAKIQLPPEPKETQPTIVSAEITISAPQPQLEHEDATHCKEELTVPASVSVKKNSMNGCKREGAAVESTPILEVSTESEQNSTASIEVKPSSFYIEYPPELQSGSAGDFEEDSTRKKSVQIKDNVDDHVWSGIQDQGIRARIEQATHSLGEGDREKHPAKYSYSSYVSQDSLARRVALLLGEDVGAEIEGELRRQSDSFKEPEIEATTDDYSSLMETGEEVGGVILSAQSREPIKHSLSMDSYHEFIPPPEEFDEPIRRTYSPPASGSDSGESADSISRKVAQILSHEDLVDDFRFRRPYSPAGSDSTGTTDSMAQNVDYLTHNVDSLLNIMHLQSRNDAEGFDLPDQTPSPSTLSEASTSSSVKAIIERIMSKQARPEGDIFNGSGFIDVSHMYQLPDRSSPAGSADFDDDFATQINGTETIMSRPQETVDGEVETINQNASLNNDAEEPKLESDRDEDSPDSLTEGPTLSKQISTPVKMRTKLAKSVSSPASSARFSLHDDDDDDEEEAVAQAARPSDDHFGDQLSRRVSSNISGTSLQSADSLHKRVQVLLANTAYVEHHPQTSSHYGIPDPETTPRDSNIPDGGYEGLEIYYGKLPDSPTRSYRGTERARSLERTGRHSDEATLFRQGSPHSSPPSRTTLERPATIDLPMDFARGDRQRSLNDYPSSIRDEERSSLTAPVGRSDVNYEPVTRTDPEGRSSRGDPVLRRRIAARLLDDSTETPPLMTSTMRSPPRNEAANRLLTNTTVFSTVSTESSPSYVSSFADFHISTSGLNTETRDRLIDMPISGRTSNTGAELVYGVLPPTRTSTSFHGITSEGASSAPTLDTTTQGHDESFTLADRVRKILEKESPVHHASQILDEVESGALMETRDERDHLPRATSSSVPTQQGVSQMEKQPKTVTTLQSGVSTTTSLPYSPILATGYKPFGASDFAKNLISTQLQKMSENRFDQSIELRQQVTGIIDRHMVDPSEVTSGTPQFRRESRERTYYEERADDSTATDDVVRRAIHDAWTVRDSPPVTPRQVDFGLSRQPVPSREEREVPLGVEERDTLYGLLPASAMSSTRTSPTTSTVRTSSQDSHPPTSFTTTTSREYTVMHSNGTGPLDTGGAFTFRKSLGEPNTDSIGTNDLPMTLSLAKPLDSENTRSPTPTKPYSGSSTERSVDSASVTPRTSGMSYRPYRPHGSADAFHMYLPEHEDTALSPGRSETTMESTHSGSDDAFGPYVPPDSLGSRQDLVTNKHPTGIYGNRSEKKKHVWDAAQDASLLTSKISEKSFETDQSMEIHVVPEDKDSSTDNLRTKPVRSFIDYPDDLRSKTPDEAASKLRSTPGSTGTSPLRQQSGQRTHDFRNGNFSLGTDISGLPARSFIEYPSDLKSLSENSFTVTPDKGKNNGVSLPKESPRSILKMSPVKDNVTPRQAGMESRERYLHEPFSISPKRSTVSQSPSFVSHSERPWVETQALQRSLGSRSNEVRDLIVTGSPGRRFDGRDRSPSQEGVPRSDSPMFKPSCSSPGRKNGKQEKLTSSEGVRSESPVHQPSTTTFEVRESPVKEHNLHSSRPVGGSGTEHANQKHSAGVQQTTPLTSFGRTIPEQPHRRPVIGRDQTLQTREQQFLPPQARHSPFEVDYAKLPDQPVTSLPTRDYATMPSMQNRALVDRSYSHVPDRVSPDVTGVNVDDVGSQINDGYTTWPPRGIARRSTAPSPTVPTVPEARPLPVPEPSPRYSRQVLQEILEQEDRDAQRLNDLWNKFQEMVSVKADDTALTDRMERLASLIQNPVQHTVRYAEPQGFMEIDSDTSTMSSSSTRGRQRRKWQKHHQFVPKLESVEAIEPYPVQPMSRYEEPPTARSEDSFMTNDTLTSERVMNVVRHVEGTAPMPVQQQRKPTTGREARRPEQEVRRAAPMRTTTEPSIDAKRIQEILAAEASHSEDPSSLTDASMASNMSYETERLYKMLGPRGVRHLGVKLARLQRQIDKQRERHERHQAKRVERQRHYDKQRVFESESTLSAESIDTERLVRAFGPERVNIYASTPVPSTGRTAELQESEMSQASITTESTLTEERGRSRPCLTKVKSRDDFDVRYGSSSETISSESSVHFSRNKRARSLHDIVGEKHSDAREVKAYQRRVKETKPVERKKVKRFEYFEIDDEGFKKPIKPAAKKMNANTKTTDSDDTSTRDIGTTFPSPDVRTRKKKGGTAFTVTLGTQTTPKSGDKEKPKRPLKVLDKPKLGKSKIFTPETPDSTEPVKIRPAPLAWFQPVVASKPWEEEKPAEPIPLKENKSEEENKKSLQDAFEERKNQFISKSRERVKHLQLAAEERKIAAHYERERLKLFEENRLKKYSPNVHPLSDNLHQPKRRQMSRKEMKKQTEKLYSKLPEVVRKKEEQKKQQSYKTNRLRAQIYKQKVLKELNNKPWTGMPVL</sequence>
<dbReference type="PANTHER" id="PTHR21553">
    <property type="entry name" value="ALMS1-RELATED"/>
    <property type="match status" value="1"/>
</dbReference>
<evidence type="ECO:0000256" key="3">
    <source>
        <dbReference type="ARBA" id="ARBA00023212"/>
    </source>
</evidence>
<keyword evidence="2" id="KW-0963">Cytoplasm</keyword>
<evidence type="ECO:0000256" key="2">
    <source>
        <dbReference type="ARBA" id="ARBA00022490"/>
    </source>
</evidence>
<feature type="region of interest" description="Disordered" evidence="5">
    <location>
        <begin position="2550"/>
        <end position="2639"/>
    </location>
</feature>
<feature type="compositionally biased region" description="Low complexity" evidence="5">
    <location>
        <begin position="1459"/>
        <end position="1488"/>
    </location>
</feature>
<feature type="region of interest" description="Disordered" evidence="5">
    <location>
        <begin position="226"/>
        <end position="251"/>
    </location>
</feature>
<feature type="region of interest" description="Disordered" evidence="5">
    <location>
        <begin position="733"/>
        <end position="755"/>
    </location>
</feature>
<feature type="region of interest" description="Disordered" evidence="5">
    <location>
        <begin position="151"/>
        <end position="192"/>
    </location>
</feature>
<feature type="region of interest" description="Disordered" evidence="5">
    <location>
        <begin position="957"/>
        <end position="1103"/>
    </location>
</feature>
<feature type="compositionally biased region" description="Polar residues" evidence="5">
    <location>
        <begin position="2438"/>
        <end position="2450"/>
    </location>
</feature>
<feature type="region of interest" description="Disordered" evidence="5">
    <location>
        <begin position="2060"/>
        <end position="2116"/>
    </location>
</feature>
<feature type="compositionally biased region" description="Basic and acidic residues" evidence="5">
    <location>
        <begin position="1707"/>
        <end position="1719"/>
    </location>
</feature>
<feature type="region of interest" description="Disordered" evidence="5">
    <location>
        <begin position="640"/>
        <end position="670"/>
    </location>
</feature>
<feature type="compositionally biased region" description="Polar residues" evidence="5">
    <location>
        <begin position="1721"/>
        <end position="1739"/>
    </location>
</feature>
<feature type="compositionally biased region" description="Polar residues" evidence="5">
    <location>
        <begin position="2592"/>
        <end position="2603"/>
    </location>
</feature>
<keyword evidence="3" id="KW-0206">Cytoskeleton</keyword>
<accession>A0ABM0MD11</accession>
<feature type="region of interest" description="Disordered" evidence="5">
    <location>
        <begin position="1596"/>
        <end position="1619"/>
    </location>
</feature>
<dbReference type="GeneID" id="102803452"/>
<feature type="region of interest" description="Disordered" evidence="5">
    <location>
        <begin position="1777"/>
        <end position="1796"/>
    </location>
</feature>
<feature type="region of interest" description="Disordered" evidence="5">
    <location>
        <begin position="2653"/>
        <end position="2682"/>
    </location>
</feature>
<feature type="compositionally biased region" description="Basic and acidic residues" evidence="5">
    <location>
        <begin position="1001"/>
        <end position="1020"/>
    </location>
</feature>
<proteinExistence type="predicted"/>
<feature type="region of interest" description="Disordered" evidence="5">
    <location>
        <begin position="1673"/>
        <end position="1751"/>
    </location>
</feature>
<feature type="region of interest" description="Disordered" evidence="5">
    <location>
        <begin position="2269"/>
        <end position="2302"/>
    </location>
</feature>
<feature type="compositionally biased region" description="Polar residues" evidence="5">
    <location>
        <begin position="1602"/>
        <end position="1612"/>
    </location>
</feature>
<feature type="compositionally biased region" description="Basic residues" evidence="5">
    <location>
        <begin position="2201"/>
        <end position="2211"/>
    </location>
</feature>
<feature type="compositionally biased region" description="Low complexity" evidence="5">
    <location>
        <begin position="879"/>
        <end position="891"/>
    </location>
</feature>
<dbReference type="Proteomes" id="UP000694865">
    <property type="component" value="Unplaced"/>
</dbReference>
<evidence type="ECO:0000256" key="5">
    <source>
        <dbReference type="SAM" id="MobiDB-lite"/>
    </source>
</evidence>
<feature type="compositionally biased region" description="Basic and acidic residues" evidence="5">
    <location>
        <begin position="2280"/>
        <end position="2293"/>
    </location>
</feature>
<feature type="region of interest" description="Disordered" evidence="5">
    <location>
        <begin position="492"/>
        <end position="513"/>
    </location>
</feature>
<feature type="region of interest" description="Disordered" evidence="5">
    <location>
        <begin position="1366"/>
        <end position="1393"/>
    </location>
</feature>
<feature type="compositionally biased region" description="Low complexity" evidence="5">
    <location>
        <begin position="655"/>
        <end position="669"/>
    </location>
</feature>
<feature type="region of interest" description="Disordered" evidence="5">
    <location>
        <begin position="1535"/>
        <end position="1576"/>
    </location>
</feature>
<feature type="compositionally biased region" description="Low complexity" evidence="5">
    <location>
        <begin position="2093"/>
        <end position="2104"/>
    </location>
</feature>
<feature type="coiled-coil region" evidence="4">
    <location>
        <begin position="2352"/>
        <end position="2379"/>
    </location>
</feature>
<dbReference type="Pfam" id="PF15309">
    <property type="entry name" value="ALMS_motif"/>
    <property type="match status" value="1"/>
</dbReference>